<gene>
    <name evidence="9" type="ORF">ACFO5O_08710</name>
</gene>
<dbReference type="RefSeq" id="WP_387962877.1">
    <property type="nucleotide sequence ID" value="NZ_JBHSGP010000014.1"/>
</dbReference>
<evidence type="ECO:0000259" key="8">
    <source>
        <dbReference type="Pfam" id="PF05199"/>
    </source>
</evidence>
<reference evidence="10" key="1">
    <citation type="journal article" date="2019" name="Int. J. Syst. Evol. Microbiol.">
        <title>The Global Catalogue of Microorganisms (GCM) 10K type strain sequencing project: providing services to taxonomists for standard genome sequencing and annotation.</title>
        <authorList>
            <consortium name="The Broad Institute Genomics Platform"/>
            <consortium name="The Broad Institute Genome Sequencing Center for Infectious Disease"/>
            <person name="Wu L."/>
            <person name="Ma J."/>
        </authorList>
    </citation>
    <scope>NUCLEOTIDE SEQUENCE [LARGE SCALE GENOMIC DNA]</scope>
    <source>
        <strain evidence="10">CCUG 63682</strain>
    </source>
</reference>
<dbReference type="EMBL" id="JBHSGP010000014">
    <property type="protein sequence ID" value="MFC4722401.1"/>
    <property type="molecule type" value="Genomic_DNA"/>
</dbReference>
<evidence type="ECO:0000313" key="10">
    <source>
        <dbReference type="Proteomes" id="UP001595953"/>
    </source>
</evidence>
<sequence length="574" mass="64446">MNNTNNSLNQEQYDAIVVGTGISGGWAAKELCENGLKTLVLERGRMIKHIEDYPTANLDPWDLPNGGDPTRETKERKYKQNRSGYTTREEYQHFFVDDIKHPYNEVKRFDWMRGYHVGGRSLMWGRQSYRLSDIDFEANKKEGIAVDWPVRYKDIAPWYDKVEEFIGVSGENLGLQQLPDQKLLKPMNLNCVEEHLKEKMSATFDDGRVLTIGRTAHITEGTKPGLGRSTCQYRDRCMRGCPFGAYFSSNSSTLPTAEATGNMTLRPNSIVHEVIYDDATQKATGVRVIDAETKETFEFKAKVIFLCASAIASASILLQSKSERFPNGLGNDSGELGHNIMDHHFHVGARAKAEGFEDKYNKGRRANGVYIPRFRNLGGKTEVKEFKRGYGYQGGANRSSASELVAELKYGPELKEAILKPGEWNVNLLAFGETLPDHKNKMYLDYEKLDEWGLPTVTFDADFGENELAMRKDMKEQAVKMLEAAGFKDVQGYDNVEGRAMGLGIHEMGTARMGRDPKTSVLNEYNQIHACKNVYVTDGAFMTSAGCQNPSLTYMAFTARAANHAAEQIKKSNA</sequence>
<accession>A0ABV9N292</accession>
<comment type="similarity">
    <text evidence="2">Belongs to the GMC oxidoreductase family.</text>
</comment>
<dbReference type="InterPro" id="IPR007867">
    <property type="entry name" value="GMC_OxRtase_C"/>
</dbReference>
<evidence type="ECO:0000256" key="3">
    <source>
        <dbReference type="ARBA" id="ARBA00022630"/>
    </source>
</evidence>
<keyword evidence="10" id="KW-1185">Reference proteome</keyword>
<dbReference type="PANTHER" id="PTHR42784">
    <property type="entry name" value="PYRANOSE 2-OXIDASE"/>
    <property type="match status" value="1"/>
</dbReference>
<feature type="domain" description="Glucose-methanol-choline oxidoreductase N-terminal" evidence="7">
    <location>
        <begin position="41"/>
        <end position="343"/>
    </location>
</feature>
<keyword evidence="3" id="KW-0285">Flavoprotein</keyword>
<dbReference type="InterPro" id="IPR000172">
    <property type="entry name" value="GMC_OxRdtase_N"/>
</dbReference>
<dbReference type="Pfam" id="PF00732">
    <property type="entry name" value="GMC_oxred_N"/>
    <property type="match status" value="1"/>
</dbReference>
<proteinExistence type="inferred from homology"/>
<dbReference type="InterPro" id="IPR036188">
    <property type="entry name" value="FAD/NAD-bd_sf"/>
</dbReference>
<evidence type="ECO:0000256" key="4">
    <source>
        <dbReference type="ARBA" id="ARBA00022827"/>
    </source>
</evidence>
<feature type="domain" description="Glucose-methanol-choline oxidoreductase C-terminal" evidence="8">
    <location>
        <begin position="437"/>
        <end position="557"/>
    </location>
</feature>
<comment type="cofactor">
    <cofactor evidence="1">
        <name>FAD</name>
        <dbReference type="ChEBI" id="CHEBI:57692"/>
    </cofactor>
</comment>
<feature type="region of interest" description="Disordered" evidence="6">
    <location>
        <begin position="60"/>
        <end position="82"/>
    </location>
</feature>
<dbReference type="Pfam" id="PF05199">
    <property type="entry name" value="GMC_oxred_C"/>
    <property type="match status" value="1"/>
</dbReference>
<dbReference type="SUPFAM" id="SSF54373">
    <property type="entry name" value="FAD-linked reductases, C-terminal domain"/>
    <property type="match status" value="1"/>
</dbReference>
<name>A0ABV9N292_9FLAO</name>
<evidence type="ECO:0000313" key="9">
    <source>
        <dbReference type="EMBL" id="MFC4722401.1"/>
    </source>
</evidence>
<comment type="caution">
    <text evidence="9">The sequence shown here is derived from an EMBL/GenBank/DDBJ whole genome shotgun (WGS) entry which is preliminary data.</text>
</comment>
<dbReference type="Proteomes" id="UP001595953">
    <property type="component" value="Unassembled WGS sequence"/>
</dbReference>
<dbReference type="Gene3D" id="3.50.50.60">
    <property type="entry name" value="FAD/NAD(P)-binding domain"/>
    <property type="match status" value="2"/>
</dbReference>
<dbReference type="PANTHER" id="PTHR42784:SF1">
    <property type="entry name" value="PYRANOSE 2-OXIDASE"/>
    <property type="match status" value="1"/>
</dbReference>
<evidence type="ECO:0000259" key="7">
    <source>
        <dbReference type="Pfam" id="PF00732"/>
    </source>
</evidence>
<dbReference type="SUPFAM" id="SSF51905">
    <property type="entry name" value="FAD/NAD(P)-binding domain"/>
    <property type="match status" value="1"/>
</dbReference>
<keyword evidence="5" id="KW-0560">Oxidoreductase</keyword>
<keyword evidence="4" id="KW-0274">FAD</keyword>
<organism evidence="9 10">
    <name type="scientific">Geojedonia litorea</name>
    <dbReference type="NCBI Taxonomy" id="1268269"/>
    <lineage>
        <taxon>Bacteria</taxon>
        <taxon>Pseudomonadati</taxon>
        <taxon>Bacteroidota</taxon>
        <taxon>Flavobacteriia</taxon>
        <taxon>Flavobacteriales</taxon>
        <taxon>Flavobacteriaceae</taxon>
        <taxon>Geojedonia</taxon>
    </lineage>
</organism>
<evidence type="ECO:0000256" key="2">
    <source>
        <dbReference type="ARBA" id="ARBA00010790"/>
    </source>
</evidence>
<dbReference type="InterPro" id="IPR051473">
    <property type="entry name" value="P2Ox-like"/>
</dbReference>
<evidence type="ECO:0000256" key="6">
    <source>
        <dbReference type="SAM" id="MobiDB-lite"/>
    </source>
</evidence>
<protein>
    <submittedName>
        <fullName evidence="9">GMC oxidoreductase</fullName>
    </submittedName>
</protein>
<evidence type="ECO:0000256" key="1">
    <source>
        <dbReference type="ARBA" id="ARBA00001974"/>
    </source>
</evidence>
<evidence type="ECO:0000256" key="5">
    <source>
        <dbReference type="ARBA" id="ARBA00023002"/>
    </source>
</evidence>